<proteinExistence type="predicted"/>
<sequence>MIPVNLTTQRPITTPIPILTTDEVVRLQTADPPLILVEALPLMHYQAAHLPGAVNIPADQIVRLAPMLLPDKAAVIAVYCSNHACGTAQHVATRLVQLGYRQVFHYQGGKQAWMLAGHPLEGQS</sequence>
<dbReference type="InterPro" id="IPR036873">
    <property type="entry name" value="Rhodanese-like_dom_sf"/>
</dbReference>
<dbReference type="Proteomes" id="UP001428290">
    <property type="component" value="Unassembled WGS sequence"/>
</dbReference>
<dbReference type="SMART" id="SM00450">
    <property type="entry name" value="RHOD"/>
    <property type="match status" value="1"/>
</dbReference>
<protein>
    <recommendedName>
        <fullName evidence="1">Rhodanese domain-containing protein</fullName>
    </recommendedName>
</protein>
<dbReference type="RefSeq" id="WP_110513300.1">
    <property type="nucleotide sequence ID" value="NZ_BAABRU010000069.1"/>
</dbReference>
<evidence type="ECO:0000313" key="3">
    <source>
        <dbReference type="Proteomes" id="UP001428290"/>
    </source>
</evidence>
<dbReference type="SUPFAM" id="SSF52821">
    <property type="entry name" value="Rhodanese/Cell cycle control phosphatase"/>
    <property type="match status" value="1"/>
</dbReference>
<dbReference type="Pfam" id="PF00581">
    <property type="entry name" value="Rhodanese"/>
    <property type="match status" value="1"/>
</dbReference>
<keyword evidence="3" id="KW-1185">Reference proteome</keyword>
<dbReference type="InterPro" id="IPR001763">
    <property type="entry name" value="Rhodanese-like_dom"/>
</dbReference>
<evidence type="ECO:0000313" key="2">
    <source>
        <dbReference type="EMBL" id="GAA5531587.1"/>
    </source>
</evidence>
<dbReference type="EMBL" id="BAABRU010000069">
    <property type="protein sequence ID" value="GAA5531587.1"/>
    <property type="molecule type" value="Genomic_DNA"/>
</dbReference>
<gene>
    <name evidence="2" type="ORF">Hgul01_05412</name>
</gene>
<dbReference type="InterPro" id="IPR001307">
    <property type="entry name" value="Thiosulphate_STrfase_CS"/>
</dbReference>
<accession>A0ABP9X871</accession>
<dbReference type="PROSITE" id="PS00380">
    <property type="entry name" value="RHODANESE_1"/>
    <property type="match status" value="1"/>
</dbReference>
<dbReference type="Gene3D" id="3.40.250.10">
    <property type="entry name" value="Rhodanese-like domain"/>
    <property type="match status" value="1"/>
</dbReference>
<reference evidence="2 3" key="1">
    <citation type="submission" date="2024-02" db="EMBL/GenBank/DDBJ databases">
        <title>Herpetosiphon gulosus NBRC 112829.</title>
        <authorList>
            <person name="Ichikawa N."/>
            <person name="Katano-Makiyama Y."/>
            <person name="Hidaka K."/>
        </authorList>
    </citation>
    <scope>NUCLEOTIDE SEQUENCE [LARGE SCALE GENOMIC DNA]</scope>
    <source>
        <strain evidence="2 3">NBRC 112829</strain>
    </source>
</reference>
<feature type="domain" description="Rhodanese" evidence="1">
    <location>
        <begin position="30"/>
        <end position="122"/>
    </location>
</feature>
<organism evidence="2 3">
    <name type="scientific">Herpetosiphon gulosus</name>
    <dbReference type="NCBI Taxonomy" id="1973496"/>
    <lineage>
        <taxon>Bacteria</taxon>
        <taxon>Bacillati</taxon>
        <taxon>Chloroflexota</taxon>
        <taxon>Chloroflexia</taxon>
        <taxon>Herpetosiphonales</taxon>
        <taxon>Herpetosiphonaceae</taxon>
        <taxon>Herpetosiphon</taxon>
    </lineage>
</organism>
<name>A0ABP9X871_9CHLR</name>
<evidence type="ECO:0000259" key="1">
    <source>
        <dbReference type="PROSITE" id="PS50206"/>
    </source>
</evidence>
<dbReference type="CDD" id="cd00158">
    <property type="entry name" value="RHOD"/>
    <property type="match status" value="1"/>
</dbReference>
<comment type="caution">
    <text evidence="2">The sequence shown here is derived from an EMBL/GenBank/DDBJ whole genome shotgun (WGS) entry which is preliminary data.</text>
</comment>
<dbReference type="PROSITE" id="PS50206">
    <property type="entry name" value="RHODANESE_3"/>
    <property type="match status" value="1"/>
</dbReference>